<evidence type="ECO:0000313" key="2">
    <source>
        <dbReference type="EMBL" id="EOY18913.1"/>
    </source>
</evidence>
<protein>
    <submittedName>
        <fullName evidence="2">Uncharacterized protein</fullName>
    </submittedName>
</protein>
<dbReference type="AlphaFoldDB" id="A0A061FPS7"/>
<dbReference type="EMBL" id="CM001888">
    <property type="protein sequence ID" value="EOY18913.1"/>
    <property type="molecule type" value="Genomic_DNA"/>
</dbReference>
<feature type="region of interest" description="Disordered" evidence="1">
    <location>
        <begin position="106"/>
        <end position="125"/>
    </location>
</feature>
<dbReference type="HOGENOM" id="CLU_1790380_0_0_1"/>
<evidence type="ECO:0000313" key="3">
    <source>
        <dbReference type="Proteomes" id="UP000026915"/>
    </source>
</evidence>
<organism evidence="2 3">
    <name type="scientific">Theobroma cacao</name>
    <name type="common">Cacao</name>
    <name type="synonym">Cocoa</name>
    <dbReference type="NCBI Taxonomy" id="3641"/>
    <lineage>
        <taxon>Eukaryota</taxon>
        <taxon>Viridiplantae</taxon>
        <taxon>Streptophyta</taxon>
        <taxon>Embryophyta</taxon>
        <taxon>Tracheophyta</taxon>
        <taxon>Spermatophyta</taxon>
        <taxon>Magnoliopsida</taxon>
        <taxon>eudicotyledons</taxon>
        <taxon>Gunneridae</taxon>
        <taxon>Pentapetalae</taxon>
        <taxon>rosids</taxon>
        <taxon>malvids</taxon>
        <taxon>Malvales</taxon>
        <taxon>Malvaceae</taxon>
        <taxon>Byttnerioideae</taxon>
        <taxon>Theobroma</taxon>
    </lineage>
</organism>
<dbReference type="Gramene" id="EOY18913">
    <property type="protein sequence ID" value="EOY18913"/>
    <property type="gene ID" value="TCM_043416"/>
</dbReference>
<reference evidence="2 3" key="1">
    <citation type="journal article" date="2013" name="Genome Biol.">
        <title>The genome sequence of the most widely cultivated cacao type and its use to identify candidate genes regulating pod color.</title>
        <authorList>
            <person name="Motamayor J.C."/>
            <person name="Mockaitis K."/>
            <person name="Schmutz J."/>
            <person name="Haiminen N."/>
            <person name="Iii D.L."/>
            <person name="Cornejo O."/>
            <person name="Findley S.D."/>
            <person name="Zheng P."/>
            <person name="Utro F."/>
            <person name="Royaert S."/>
            <person name="Saski C."/>
            <person name="Jenkins J."/>
            <person name="Podicheti R."/>
            <person name="Zhao M."/>
            <person name="Scheffler B.E."/>
            <person name="Stack J.C."/>
            <person name="Feltus F.A."/>
            <person name="Mustiga G.M."/>
            <person name="Amores F."/>
            <person name="Phillips W."/>
            <person name="Marelli J.P."/>
            <person name="May G.D."/>
            <person name="Shapiro H."/>
            <person name="Ma J."/>
            <person name="Bustamante C.D."/>
            <person name="Schnell R.J."/>
            <person name="Main D."/>
            <person name="Gilbert D."/>
            <person name="Parida L."/>
            <person name="Kuhn D.N."/>
        </authorList>
    </citation>
    <scope>NUCLEOTIDE SEQUENCE [LARGE SCALE GENOMIC DNA]</scope>
    <source>
        <strain evidence="3">cv. Matina 1-6</strain>
    </source>
</reference>
<dbReference type="Proteomes" id="UP000026915">
    <property type="component" value="Chromosome 10"/>
</dbReference>
<gene>
    <name evidence="2" type="ORF">TCM_043416</name>
</gene>
<keyword evidence="3" id="KW-1185">Reference proteome</keyword>
<accession>A0A061FPS7</accession>
<dbReference type="InParanoid" id="A0A061FPS7"/>
<name>A0A061FPS7_THECC</name>
<sequence>MSSSRPHIISTGSRCHKSNVKVHIGLVHALISFVTTQIQPLVQQLFGPKSRGPQKLKLKLLVVVGLNNHIHIRCVMLGITISPTQILDVLIKTTHHIHGTKISPEQCESSHRTGAGSDTICNNPSPTTGPMRDVGYYNMILGMAV</sequence>
<proteinExistence type="predicted"/>
<evidence type="ECO:0000256" key="1">
    <source>
        <dbReference type="SAM" id="MobiDB-lite"/>
    </source>
</evidence>